<accession>A0ABP4MPY2</accession>
<sequence length="69" mass="7479">MDRDYRIISGGLTPAAAAVVFELALSETAVVRPRAVRVSVEHAVLTAQLRASTSSWVPRRSTANDFHCP</sequence>
<proteinExistence type="predicted"/>
<evidence type="ECO:0000313" key="2">
    <source>
        <dbReference type="Proteomes" id="UP001501791"/>
    </source>
</evidence>
<protein>
    <submittedName>
        <fullName evidence="1">Uncharacterized protein</fullName>
    </submittedName>
</protein>
<name>A0ABP4MPY2_9MICO</name>
<dbReference type="EMBL" id="BAAALY010000011">
    <property type="protein sequence ID" value="GAA1548543.1"/>
    <property type="molecule type" value="Genomic_DNA"/>
</dbReference>
<reference evidence="2" key="1">
    <citation type="journal article" date="2019" name="Int. J. Syst. Evol. Microbiol.">
        <title>The Global Catalogue of Microorganisms (GCM) 10K type strain sequencing project: providing services to taxonomists for standard genome sequencing and annotation.</title>
        <authorList>
            <consortium name="The Broad Institute Genomics Platform"/>
            <consortium name="The Broad Institute Genome Sequencing Center for Infectious Disease"/>
            <person name="Wu L."/>
            <person name="Ma J."/>
        </authorList>
    </citation>
    <scope>NUCLEOTIDE SEQUENCE [LARGE SCALE GENOMIC DNA]</scope>
    <source>
        <strain evidence="2">JCM 13319</strain>
    </source>
</reference>
<gene>
    <name evidence="1" type="ORF">GCM10009691_23810</name>
</gene>
<dbReference type="Proteomes" id="UP001501791">
    <property type="component" value="Unassembled WGS sequence"/>
</dbReference>
<keyword evidence="2" id="KW-1185">Reference proteome</keyword>
<comment type="caution">
    <text evidence="1">The sequence shown here is derived from an EMBL/GenBank/DDBJ whole genome shotgun (WGS) entry which is preliminary data.</text>
</comment>
<evidence type="ECO:0000313" key="1">
    <source>
        <dbReference type="EMBL" id="GAA1548543.1"/>
    </source>
</evidence>
<organism evidence="1 2">
    <name type="scientific">Brevibacterium picturae</name>
    <dbReference type="NCBI Taxonomy" id="260553"/>
    <lineage>
        <taxon>Bacteria</taxon>
        <taxon>Bacillati</taxon>
        <taxon>Actinomycetota</taxon>
        <taxon>Actinomycetes</taxon>
        <taxon>Micrococcales</taxon>
        <taxon>Brevibacteriaceae</taxon>
        <taxon>Brevibacterium</taxon>
    </lineage>
</organism>